<evidence type="ECO:0000313" key="5">
    <source>
        <dbReference type="Proteomes" id="UP000197468"/>
    </source>
</evidence>
<name>A0A246J7V4_9BURK</name>
<keyword evidence="1" id="KW-0595">Phospholipid degradation</keyword>
<reference evidence="4 5" key="1">
    <citation type="journal article" date="2008" name="Int. J. Syst. Evol. Microbiol.">
        <title>Description of Roseateles aquatilis sp. nov. and Roseateles terrae sp. nov., in the class Betaproteobacteria, and emended description of the genus Roseateles.</title>
        <authorList>
            <person name="Gomila M."/>
            <person name="Bowien B."/>
            <person name="Falsen E."/>
            <person name="Moore E.R."/>
            <person name="Lalucat J."/>
        </authorList>
    </citation>
    <scope>NUCLEOTIDE SEQUENCE [LARGE SCALE GENOMIC DNA]</scope>
    <source>
        <strain evidence="4 5">CCUG 48205</strain>
    </source>
</reference>
<dbReference type="EMBL" id="NIOF01000007">
    <property type="protein sequence ID" value="OWQ88618.1"/>
    <property type="molecule type" value="Genomic_DNA"/>
</dbReference>
<dbReference type="InterPro" id="IPR007686">
    <property type="entry name" value="YutG/PgpA"/>
</dbReference>
<dbReference type="SUPFAM" id="SSF101307">
    <property type="entry name" value="YutG-like"/>
    <property type="match status" value="1"/>
</dbReference>
<dbReference type="Pfam" id="PF04608">
    <property type="entry name" value="PgpA"/>
    <property type="match status" value="1"/>
</dbReference>
<feature type="transmembrane region" description="Helical" evidence="2">
    <location>
        <begin position="110"/>
        <end position="138"/>
    </location>
</feature>
<keyword evidence="1 2" id="KW-0472">Membrane</keyword>
<organism evidence="4 5">
    <name type="scientific">Roseateles aquatilis</name>
    <dbReference type="NCBI Taxonomy" id="431061"/>
    <lineage>
        <taxon>Bacteria</taxon>
        <taxon>Pseudomonadati</taxon>
        <taxon>Pseudomonadota</taxon>
        <taxon>Betaproteobacteria</taxon>
        <taxon>Burkholderiales</taxon>
        <taxon>Sphaerotilaceae</taxon>
        <taxon>Roseateles</taxon>
    </lineage>
</organism>
<dbReference type="PANTHER" id="PTHR36305:SF1">
    <property type="entry name" value="PHOSPHATIDYLGLYCEROPHOSPHATASE A"/>
    <property type="match status" value="1"/>
</dbReference>
<comment type="pathway">
    <text evidence="1">Phospholipid metabolism; phosphatidylglycerol biosynthesis; phosphatidylglycerol from CDP-diacylglycerol: step 2/2.</text>
</comment>
<keyword evidence="2" id="KW-1133">Transmembrane helix</keyword>
<dbReference type="UniPathway" id="UPA00084">
    <property type="reaction ID" value="UER00504"/>
</dbReference>
<comment type="function">
    <text evidence="1">Lipid phosphatase which dephosphorylates phosphatidylglycerophosphate (PGP) to phosphatidylglycerol (PG).</text>
</comment>
<dbReference type="RefSeq" id="WP_088386141.1">
    <property type="nucleotide sequence ID" value="NZ_NIOF01000007.1"/>
</dbReference>
<dbReference type="GO" id="GO:0006655">
    <property type="term" value="P:phosphatidylglycerol biosynthetic process"/>
    <property type="evidence" value="ECO:0007669"/>
    <property type="project" value="UniProtKB-UniPathway"/>
</dbReference>
<keyword evidence="1" id="KW-1208">Phospholipid metabolism</keyword>
<evidence type="ECO:0000313" key="4">
    <source>
        <dbReference type="EMBL" id="OWQ88618.1"/>
    </source>
</evidence>
<dbReference type="GO" id="GO:0008962">
    <property type="term" value="F:phosphatidylglycerophosphatase activity"/>
    <property type="evidence" value="ECO:0007669"/>
    <property type="project" value="UniProtKB-EC"/>
</dbReference>
<keyword evidence="5" id="KW-1185">Reference proteome</keyword>
<dbReference type="GO" id="GO:0005886">
    <property type="term" value="C:plasma membrane"/>
    <property type="evidence" value="ECO:0007669"/>
    <property type="project" value="UniProtKB-SubCell"/>
</dbReference>
<dbReference type="Proteomes" id="UP000197468">
    <property type="component" value="Unassembled WGS sequence"/>
</dbReference>
<evidence type="ECO:0000256" key="1">
    <source>
        <dbReference type="PIRNR" id="PIRNR006162"/>
    </source>
</evidence>
<dbReference type="GO" id="GO:0046872">
    <property type="term" value="F:metal ion binding"/>
    <property type="evidence" value="ECO:0007669"/>
    <property type="project" value="UniProtKB-KW"/>
</dbReference>
<gene>
    <name evidence="4" type="ORF">CDN99_16015</name>
</gene>
<keyword evidence="1" id="KW-0378">Hydrolase</keyword>
<keyword evidence="1" id="KW-0460">Magnesium</keyword>
<protein>
    <recommendedName>
        <fullName evidence="1">Phosphatidylglycerophosphatase A</fullName>
        <ecNumber evidence="1">3.1.3.27</ecNumber>
    </recommendedName>
    <alternativeName>
        <fullName evidence="1">Phosphatidylglycerolphosphate phosphatase A</fullName>
    </alternativeName>
</protein>
<keyword evidence="1" id="KW-1003">Cell membrane</keyword>
<dbReference type="InterPro" id="IPR036681">
    <property type="entry name" value="PgpA-like_sf"/>
</dbReference>
<feature type="transmembrane region" description="Helical" evidence="2">
    <location>
        <begin position="57"/>
        <end position="89"/>
    </location>
</feature>
<accession>A0A246J7V4</accession>
<comment type="cofactor">
    <cofactor evidence="1">
        <name>Mg(2+)</name>
        <dbReference type="ChEBI" id="CHEBI:18420"/>
    </cofactor>
</comment>
<dbReference type="OrthoDB" id="9804091at2"/>
<dbReference type="EC" id="3.1.3.27" evidence="1"/>
<comment type="catalytic activity">
    <reaction evidence="1">
        <text>a 1,2-diacyl-sn-glycero-3-phospho-(1'-sn-glycero-3'-phosphate) + H2O = a 1,2-diacyl-sn-glycero-3-phospho-(1'-sn-glycerol) + phosphate</text>
        <dbReference type="Rhea" id="RHEA:33751"/>
        <dbReference type="ChEBI" id="CHEBI:15377"/>
        <dbReference type="ChEBI" id="CHEBI:43474"/>
        <dbReference type="ChEBI" id="CHEBI:60110"/>
        <dbReference type="ChEBI" id="CHEBI:64716"/>
        <dbReference type="EC" id="3.1.3.27"/>
    </reaction>
</comment>
<sequence>MASSAASDAASHAPSSADANAPCRPTFGFMARHPAHWIAMGFGSGLAPRAPGTVGTLWGWAAFALLNLWLTPFAWGVLIAAGLVIGAWASTVTARNLRVCDPGAVVWDEIVAIWLILWIVMPAGFWWQLAAFVVFRYFDAAKPGPVRWADGLFKIEPGQPVGFRQGFGILFDDLVAAGCTLVVLAIARAVLG</sequence>
<keyword evidence="1" id="KW-0997">Cell inner membrane</keyword>
<keyword evidence="1" id="KW-0479">Metal-binding</keyword>
<keyword evidence="1" id="KW-0443">Lipid metabolism</keyword>
<feature type="transmembrane region" description="Helical" evidence="2">
    <location>
        <begin position="174"/>
        <end position="191"/>
    </location>
</feature>
<dbReference type="CDD" id="cd06971">
    <property type="entry name" value="PgpA"/>
    <property type="match status" value="1"/>
</dbReference>
<feature type="domain" description="YutG/PgpA" evidence="3">
    <location>
        <begin position="37"/>
        <end position="187"/>
    </location>
</feature>
<comment type="subcellular location">
    <subcellularLocation>
        <location evidence="1">Cell inner membrane</location>
        <topology evidence="1">Multi-pass membrane protein</topology>
    </subcellularLocation>
</comment>
<evidence type="ECO:0000256" key="2">
    <source>
        <dbReference type="SAM" id="Phobius"/>
    </source>
</evidence>
<proteinExistence type="predicted"/>
<dbReference type="GO" id="GO:0009395">
    <property type="term" value="P:phospholipid catabolic process"/>
    <property type="evidence" value="ECO:0007669"/>
    <property type="project" value="UniProtKB-KW"/>
</dbReference>
<comment type="caution">
    <text evidence="4">The sequence shown here is derived from an EMBL/GenBank/DDBJ whole genome shotgun (WGS) entry which is preliminary data.</text>
</comment>
<keyword evidence="1" id="KW-0442">Lipid degradation</keyword>
<keyword evidence="1 2" id="KW-0812">Transmembrane</keyword>
<dbReference type="PANTHER" id="PTHR36305">
    <property type="entry name" value="PHOSPHATIDYLGLYCEROPHOSPHATASE A"/>
    <property type="match status" value="1"/>
</dbReference>
<evidence type="ECO:0000259" key="3">
    <source>
        <dbReference type="Pfam" id="PF04608"/>
    </source>
</evidence>
<dbReference type="AlphaFoldDB" id="A0A246J7V4"/>
<dbReference type="InterPro" id="IPR026037">
    <property type="entry name" value="PgpA"/>
</dbReference>
<dbReference type="PIRSF" id="PIRSF006162">
    <property type="entry name" value="PgpA"/>
    <property type="match status" value="1"/>
</dbReference>